<feature type="domain" description="RNase III" evidence="7">
    <location>
        <begin position="1"/>
        <end position="95"/>
    </location>
</feature>
<evidence type="ECO:0000256" key="3">
    <source>
        <dbReference type="ARBA" id="ARBA00022722"/>
    </source>
</evidence>
<evidence type="ECO:0000256" key="5">
    <source>
        <dbReference type="ARBA" id="ARBA00022801"/>
    </source>
</evidence>
<evidence type="ECO:0000256" key="6">
    <source>
        <dbReference type="HAMAP-Rule" id="MF_01468"/>
    </source>
</evidence>
<sequence length="119" mass="13427">MGDAAYEDRVRAHVIRKCPTLKVNDLHKEAVKYVKASAQAYAVLELMKQEQLSEDEVSVVKRGRNHASNAPKNANVAEYKYATGFEALLGYLYFSSLTDRMEEIIDESIKLINNCLTSK</sequence>
<dbReference type="HAMAP" id="MF_01468">
    <property type="entry name" value="RNase_Mini_III"/>
    <property type="match status" value="1"/>
</dbReference>
<dbReference type="InterPro" id="IPR000999">
    <property type="entry name" value="RNase_III_dom"/>
</dbReference>
<comment type="subunit">
    <text evidence="6">Homodimer.</text>
</comment>
<comment type="function">
    <text evidence="6">Involved in correct processing of both the 5' and 3' ends of 23S rRNA precursor. Processes 30S rRNA precursor transcript even in absence of ribonuclease 3 (Rnc); Rnc processes 30S rRNA into smaller rRNA precursors.</text>
</comment>
<dbReference type="PANTHER" id="PTHR34276">
    <property type="entry name" value="MINI-RIBONUCLEASE 3"/>
    <property type="match status" value="1"/>
</dbReference>
<evidence type="ECO:0000259" key="7">
    <source>
        <dbReference type="Pfam" id="PF00636"/>
    </source>
</evidence>
<keyword evidence="9" id="KW-1185">Reference proteome</keyword>
<keyword evidence="5 6" id="KW-0378">Hydrolase</keyword>
<keyword evidence="2 6" id="KW-0698">rRNA processing</keyword>
<evidence type="ECO:0000256" key="4">
    <source>
        <dbReference type="ARBA" id="ARBA00022759"/>
    </source>
</evidence>
<gene>
    <name evidence="6" type="primary">mrnC</name>
    <name evidence="8" type="ordered locus">CLOST_2240</name>
</gene>
<dbReference type="GO" id="GO:0019843">
    <property type="term" value="F:rRNA binding"/>
    <property type="evidence" value="ECO:0007669"/>
    <property type="project" value="UniProtKB-UniRule"/>
</dbReference>
<keyword evidence="6" id="KW-0699">rRNA-binding</keyword>
<dbReference type="STRING" id="1511.CLOST_2240"/>
<keyword evidence="6" id="KW-0963">Cytoplasm</keyword>
<protein>
    <recommendedName>
        <fullName evidence="6">Mini-ribonuclease 3</fullName>
        <shortName evidence="6">Mini-3</shortName>
        <shortName evidence="6">Mini-RNase 3</shortName>
        <ecNumber evidence="6">3.1.26.-</ecNumber>
    </recommendedName>
    <alternativeName>
        <fullName evidence="6">Mini-RNase III</fullName>
        <shortName evidence="6">Mini-III</shortName>
    </alternativeName>
</protein>
<keyword evidence="1 6" id="KW-0690">Ribosome biogenesis</keyword>
<dbReference type="PIRSF" id="PIRSF005520">
    <property type="entry name" value="UCP005520"/>
    <property type="match status" value="1"/>
</dbReference>
<dbReference type="InterPro" id="IPR036389">
    <property type="entry name" value="RNase_III_sf"/>
</dbReference>
<dbReference type="AlphaFoldDB" id="E3PU04"/>
<organism evidence="8 9">
    <name type="scientific">Acetoanaerobium sticklandii (strain ATCC 12662 / DSM 519 / JCM 1433 / CCUG 9281 / NCIMB 10654 / HF)</name>
    <name type="common">Clostridium sticklandii</name>
    <dbReference type="NCBI Taxonomy" id="499177"/>
    <lineage>
        <taxon>Bacteria</taxon>
        <taxon>Bacillati</taxon>
        <taxon>Bacillota</taxon>
        <taxon>Clostridia</taxon>
        <taxon>Peptostreptococcales</taxon>
        <taxon>Filifactoraceae</taxon>
        <taxon>Acetoanaerobium</taxon>
    </lineage>
</organism>
<dbReference type="GO" id="GO:0004525">
    <property type="term" value="F:ribonuclease III activity"/>
    <property type="evidence" value="ECO:0007669"/>
    <property type="project" value="InterPro"/>
</dbReference>
<evidence type="ECO:0000256" key="2">
    <source>
        <dbReference type="ARBA" id="ARBA00022552"/>
    </source>
</evidence>
<accession>E3PU04</accession>
<dbReference type="EMBL" id="FP565809">
    <property type="protein sequence ID" value="CBH22358.1"/>
    <property type="molecule type" value="Genomic_DNA"/>
</dbReference>
<comment type="cofactor">
    <cofactor evidence="6">
        <name>Mg(2+)</name>
        <dbReference type="ChEBI" id="CHEBI:18420"/>
    </cofactor>
</comment>
<feature type="active site" evidence="6">
    <location>
        <position position="3"/>
    </location>
</feature>
<dbReference type="EC" id="3.1.26.-" evidence="6"/>
<evidence type="ECO:0000313" key="8">
    <source>
        <dbReference type="EMBL" id="CBH22358.1"/>
    </source>
</evidence>
<keyword evidence="3 6" id="KW-0540">Nuclease</keyword>
<dbReference type="HOGENOM" id="CLU_091169_2_0_9"/>
<keyword evidence="4 6" id="KW-0255">Endonuclease</keyword>
<name>E3PU04_ACESD</name>
<dbReference type="InterPro" id="IPR008226">
    <property type="entry name" value="Mini3_fam"/>
</dbReference>
<proteinExistence type="inferred from homology"/>
<keyword evidence="6" id="KW-0460">Magnesium</keyword>
<comment type="similarity">
    <text evidence="6">Belongs to the MrnC RNase family.</text>
</comment>
<reference evidence="9" key="1">
    <citation type="journal article" date="2010" name="BMC Genomics">
        <title>Clostridium sticklandii, a specialist in amino acid degradation:revisiting its metabolism through its genome sequence.</title>
        <authorList>
            <person name="Fonknechten N."/>
            <person name="Chaussonnerie S."/>
            <person name="Tricot S."/>
            <person name="Lajus A."/>
            <person name="Andreesen J.R."/>
            <person name="Perchat N."/>
            <person name="Pelletier E."/>
            <person name="Gouyvenoux M."/>
            <person name="Barbe V."/>
            <person name="Salanoubat M."/>
            <person name="Le Paslier D."/>
            <person name="Weissenbach J."/>
            <person name="Cohen G.N."/>
            <person name="Kreimeyer A."/>
        </authorList>
    </citation>
    <scope>NUCLEOTIDE SEQUENCE [LARGE SCALE GENOMIC DNA]</scope>
    <source>
        <strain evidence="9">ATCC 12662 / DSM 519 / JCM 1433 / CCUG 9281 / NCIMB 10654 / HF</strain>
    </source>
</reference>
<evidence type="ECO:0000256" key="1">
    <source>
        <dbReference type="ARBA" id="ARBA00022517"/>
    </source>
</evidence>
<keyword evidence="6" id="KW-0694">RNA-binding</keyword>
<dbReference type="Proteomes" id="UP000007041">
    <property type="component" value="Chromosome"/>
</dbReference>
<dbReference type="eggNOG" id="COG1939">
    <property type="taxonomic scope" value="Bacteria"/>
</dbReference>
<dbReference type="Pfam" id="PF00636">
    <property type="entry name" value="Ribonuclease_3"/>
    <property type="match status" value="1"/>
</dbReference>
<dbReference type="SUPFAM" id="SSF69065">
    <property type="entry name" value="RNase III domain-like"/>
    <property type="match status" value="1"/>
</dbReference>
<dbReference type="PANTHER" id="PTHR34276:SF1">
    <property type="entry name" value="MINI-RIBONUCLEASE 3"/>
    <property type="match status" value="1"/>
</dbReference>
<evidence type="ECO:0000313" key="9">
    <source>
        <dbReference type="Proteomes" id="UP000007041"/>
    </source>
</evidence>
<dbReference type="Gene3D" id="1.10.1520.10">
    <property type="entry name" value="Ribonuclease III domain"/>
    <property type="match status" value="1"/>
</dbReference>
<dbReference type="KEGG" id="cst:CLOST_2240"/>
<dbReference type="GO" id="GO:0006364">
    <property type="term" value="P:rRNA processing"/>
    <property type="evidence" value="ECO:0007669"/>
    <property type="project" value="UniProtKB-UniRule"/>
</dbReference>
<dbReference type="GO" id="GO:0005737">
    <property type="term" value="C:cytoplasm"/>
    <property type="evidence" value="ECO:0007669"/>
    <property type="project" value="UniProtKB-SubCell"/>
</dbReference>
<comment type="subcellular location">
    <subcellularLocation>
        <location evidence="6">Cytoplasm</location>
    </subcellularLocation>
</comment>